<name>A0A2Z7BGS1_9LAMI</name>
<evidence type="ECO:0000313" key="3">
    <source>
        <dbReference type="Proteomes" id="UP000250235"/>
    </source>
</evidence>
<evidence type="ECO:0000313" key="2">
    <source>
        <dbReference type="EMBL" id="KZV33584.1"/>
    </source>
</evidence>
<reference evidence="2 3" key="1">
    <citation type="journal article" date="2015" name="Proc. Natl. Acad. Sci. U.S.A.">
        <title>The resurrection genome of Boea hygrometrica: A blueprint for survival of dehydration.</title>
        <authorList>
            <person name="Xiao L."/>
            <person name="Yang G."/>
            <person name="Zhang L."/>
            <person name="Yang X."/>
            <person name="Zhao S."/>
            <person name="Ji Z."/>
            <person name="Zhou Q."/>
            <person name="Hu M."/>
            <person name="Wang Y."/>
            <person name="Chen M."/>
            <person name="Xu Y."/>
            <person name="Jin H."/>
            <person name="Xiao X."/>
            <person name="Hu G."/>
            <person name="Bao F."/>
            <person name="Hu Y."/>
            <person name="Wan P."/>
            <person name="Li L."/>
            <person name="Deng X."/>
            <person name="Kuang T."/>
            <person name="Xiang C."/>
            <person name="Zhu J.K."/>
            <person name="Oliver M.J."/>
            <person name="He Y."/>
        </authorList>
    </citation>
    <scope>NUCLEOTIDE SEQUENCE [LARGE SCALE GENOMIC DNA]</scope>
    <source>
        <strain evidence="3">cv. XS01</strain>
    </source>
</reference>
<keyword evidence="3" id="KW-1185">Reference proteome</keyword>
<feature type="region of interest" description="Disordered" evidence="1">
    <location>
        <begin position="79"/>
        <end position="98"/>
    </location>
</feature>
<protein>
    <recommendedName>
        <fullName evidence="4">Acyl-CoA dehydrogenase-related protein</fullName>
    </recommendedName>
</protein>
<evidence type="ECO:0000256" key="1">
    <source>
        <dbReference type="SAM" id="MobiDB-lite"/>
    </source>
</evidence>
<proteinExistence type="predicted"/>
<dbReference type="AlphaFoldDB" id="A0A2Z7BGS1"/>
<evidence type="ECO:0008006" key="4">
    <source>
        <dbReference type="Google" id="ProtNLM"/>
    </source>
</evidence>
<dbReference type="EMBL" id="KV005729">
    <property type="protein sequence ID" value="KZV33584.1"/>
    <property type="molecule type" value="Genomic_DNA"/>
</dbReference>
<dbReference type="Proteomes" id="UP000250235">
    <property type="component" value="Unassembled WGS sequence"/>
</dbReference>
<organism evidence="2 3">
    <name type="scientific">Dorcoceras hygrometricum</name>
    <dbReference type="NCBI Taxonomy" id="472368"/>
    <lineage>
        <taxon>Eukaryota</taxon>
        <taxon>Viridiplantae</taxon>
        <taxon>Streptophyta</taxon>
        <taxon>Embryophyta</taxon>
        <taxon>Tracheophyta</taxon>
        <taxon>Spermatophyta</taxon>
        <taxon>Magnoliopsida</taxon>
        <taxon>eudicotyledons</taxon>
        <taxon>Gunneridae</taxon>
        <taxon>Pentapetalae</taxon>
        <taxon>asterids</taxon>
        <taxon>lamiids</taxon>
        <taxon>Lamiales</taxon>
        <taxon>Gesneriaceae</taxon>
        <taxon>Didymocarpoideae</taxon>
        <taxon>Trichosporeae</taxon>
        <taxon>Loxocarpinae</taxon>
        <taxon>Dorcoceras</taxon>
    </lineage>
</organism>
<sequence length="205" mass="22630">MSLYDLQDICIAIGSLATLDLPMVVDLIGIYGLKGPYCTLTTTNWFLQALSVIPRGSWRDVARHFTMIRWAIGRPLLSQSRRRRRPPPSPPPPPLSDRTCSDQLFEEFPFVLISSGLLVQADKGTLLPIMDLIRRNLPPSTVKCRFPRETGRSQTPRRQQGGALPCAAMGEALPRLSRPSARPCAARNMMAAAAAVRPPSGDDLR</sequence>
<gene>
    <name evidence="2" type="ORF">F511_11838</name>
</gene>
<accession>A0A2Z7BGS1</accession>